<dbReference type="SMART" id="SM01419">
    <property type="entry name" value="Thiol-ester_cl"/>
    <property type="match status" value="2"/>
</dbReference>
<comment type="similarity">
    <text evidence="2">Belongs to the protease inhibitor I39 (alpha-2-macroglobulin) family.</text>
</comment>
<dbReference type="FunFam" id="2.60.40.1930:FF:000001">
    <property type="entry name" value="CD109 isoform 3"/>
    <property type="match status" value="2"/>
</dbReference>
<feature type="domain" description="Alpha-2-macroglobulin" evidence="12">
    <location>
        <begin position="2031"/>
        <end position="2121"/>
    </location>
</feature>
<dbReference type="SMART" id="SM01360">
    <property type="entry name" value="A2M"/>
    <property type="match status" value="2"/>
</dbReference>
<dbReference type="InterPro" id="IPR041813">
    <property type="entry name" value="A2M_TED"/>
</dbReference>
<dbReference type="STRING" id="372326.A0A1V4JAM1"/>
<dbReference type="GO" id="GO:0005615">
    <property type="term" value="C:extracellular space"/>
    <property type="evidence" value="ECO:0007669"/>
    <property type="project" value="InterPro"/>
</dbReference>
<dbReference type="InterPro" id="IPR047565">
    <property type="entry name" value="Alpha-macroglob_thiol-ester_cl"/>
</dbReference>
<keyword evidence="8" id="KW-0325">Glycoprotein</keyword>
<dbReference type="Proteomes" id="UP000190648">
    <property type="component" value="Unassembled WGS sequence"/>
</dbReference>
<protein>
    <submittedName>
        <fullName evidence="14">Ovostatin</fullName>
    </submittedName>
</protein>
<feature type="domain" description="Alpha-macroglobulin receptor-binding" evidence="13">
    <location>
        <begin position="2657"/>
        <end position="2745"/>
    </location>
</feature>
<keyword evidence="7" id="KW-1015">Disulfide bond</keyword>
<dbReference type="InterPro" id="IPR041555">
    <property type="entry name" value="MG3"/>
</dbReference>
<dbReference type="InterPro" id="IPR001599">
    <property type="entry name" value="Macroglobln_a2"/>
</dbReference>
<keyword evidence="4" id="KW-0646">Protease inhibitor</keyword>
<evidence type="ECO:0000256" key="10">
    <source>
        <dbReference type="SAM" id="SignalP"/>
    </source>
</evidence>
<feature type="domain" description="Alpha-2-macroglobulin bait region" evidence="11">
    <location>
        <begin position="1749"/>
        <end position="1896"/>
    </location>
</feature>
<evidence type="ECO:0000256" key="2">
    <source>
        <dbReference type="ARBA" id="ARBA00010952"/>
    </source>
</evidence>
<evidence type="ECO:0000259" key="11">
    <source>
        <dbReference type="SMART" id="SM01359"/>
    </source>
</evidence>
<dbReference type="GO" id="GO:0004867">
    <property type="term" value="F:serine-type endopeptidase inhibitor activity"/>
    <property type="evidence" value="ECO:0007669"/>
    <property type="project" value="UniProtKB-KW"/>
</dbReference>
<feature type="domain" description="Alpha-2-macroglobulin bait region" evidence="11">
    <location>
        <begin position="451"/>
        <end position="571"/>
    </location>
</feature>
<dbReference type="InterPro" id="IPR002890">
    <property type="entry name" value="MG2"/>
</dbReference>
<evidence type="ECO:0000256" key="8">
    <source>
        <dbReference type="ARBA" id="ARBA00023180"/>
    </source>
</evidence>
<comment type="caution">
    <text evidence="14">The sequence shown here is derived from an EMBL/GenBank/DDBJ whole genome shotgun (WGS) entry which is preliminary data.</text>
</comment>
<evidence type="ECO:0000256" key="3">
    <source>
        <dbReference type="ARBA" id="ARBA00022525"/>
    </source>
</evidence>
<dbReference type="InterPro" id="IPR040839">
    <property type="entry name" value="MG4"/>
</dbReference>
<dbReference type="Gene3D" id="2.60.40.690">
    <property type="entry name" value="Alpha-macroglobulin, receptor-binding domain"/>
    <property type="match status" value="2"/>
</dbReference>
<dbReference type="OrthoDB" id="9998011at2759"/>
<dbReference type="PANTHER" id="PTHR11412">
    <property type="entry name" value="MACROGLOBULIN / COMPLEMENT"/>
    <property type="match status" value="1"/>
</dbReference>
<dbReference type="Gene3D" id="1.50.10.20">
    <property type="match status" value="2"/>
</dbReference>
<dbReference type="InterPro" id="IPR011626">
    <property type="entry name" value="Alpha-macroglobulin_TED"/>
</dbReference>
<proteinExistence type="inferred from homology"/>
<keyword evidence="15" id="KW-1185">Reference proteome</keyword>
<dbReference type="Gene3D" id="2.60.40.10">
    <property type="entry name" value="Immunoglobulins"/>
    <property type="match status" value="3"/>
</dbReference>
<dbReference type="Gene3D" id="2.60.40.1940">
    <property type="match status" value="2"/>
</dbReference>
<dbReference type="SMART" id="SM01359">
    <property type="entry name" value="A2M_N_2"/>
    <property type="match status" value="2"/>
</dbReference>
<dbReference type="Gene3D" id="2.20.130.20">
    <property type="match status" value="3"/>
</dbReference>
<dbReference type="SUPFAM" id="SSF81296">
    <property type="entry name" value="E set domains"/>
    <property type="match status" value="2"/>
</dbReference>
<dbReference type="SMART" id="SM01361">
    <property type="entry name" value="A2M_recep"/>
    <property type="match status" value="2"/>
</dbReference>
<dbReference type="InterPro" id="IPR008930">
    <property type="entry name" value="Terpenoid_cyclase/PrenylTrfase"/>
</dbReference>
<dbReference type="InterPro" id="IPR013783">
    <property type="entry name" value="Ig-like_fold"/>
</dbReference>
<evidence type="ECO:0000313" key="14">
    <source>
        <dbReference type="EMBL" id="OPJ69221.1"/>
    </source>
</evidence>
<dbReference type="Pfam" id="PF01835">
    <property type="entry name" value="MG2"/>
    <property type="match status" value="2"/>
</dbReference>
<dbReference type="EMBL" id="LSYS01008075">
    <property type="protein sequence ID" value="OPJ69221.1"/>
    <property type="molecule type" value="Genomic_DNA"/>
</dbReference>
<dbReference type="PANTHER" id="PTHR11412:SF170">
    <property type="entry name" value="OVOSTATIN"/>
    <property type="match status" value="1"/>
</dbReference>
<evidence type="ECO:0000256" key="1">
    <source>
        <dbReference type="ARBA" id="ARBA00004613"/>
    </source>
</evidence>
<dbReference type="Pfam" id="PF17791">
    <property type="entry name" value="MG3"/>
    <property type="match status" value="2"/>
</dbReference>
<evidence type="ECO:0000313" key="15">
    <source>
        <dbReference type="Proteomes" id="UP000190648"/>
    </source>
</evidence>
<dbReference type="Pfam" id="PF17789">
    <property type="entry name" value="MG4"/>
    <property type="match status" value="2"/>
</dbReference>
<evidence type="ECO:0000256" key="9">
    <source>
        <dbReference type="SAM" id="MobiDB-lite"/>
    </source>
</evidence>
<evidence type="ECO:0000259" key="13">
    <source>
        <dbReference type="SMART" id="SM01361"/>
    </source>
</evidence>
<dbReference type="Pfam" id="PF00207">
    <property type="entry name" value="A2M"/>
    <property type="match status" value="2"/>
</dbReference>
<dbReference type="InterPro" id="IPR036595">
    <property type="entry name" value="A-macroglobulin_rcpt-bd_sf"/>
</dbReference>
<evidence type="ECO:0000259" key="12">
    <source>
        <dbReference type="SMART" id="SM01360"/>
    </source>
</evidence>
<dbReference type="SUPFAM" id="SSF48239">
    <property type="entry name" value="Terpenoid cyclases/Protein prenyltransferases"/>
    <property type="match status" value="2"/>
</dbReference>
<reference evidence="14 15" key="1">
    <citation type="submission" date="2016-02" db="EMBL/GenBank/DDBJ databases">
        <title>Band-tailed pigeon sequencing and assembly.</title>
        <authorList>
            <person name="Soares A.E."/>
            <person name="Novak B.J."/>
            <person name="Rice E.S."/>
            <person name="O'Connell B."/>
            <person name="Chang D."/>
            <person name="Weber S."/>
            <person name="Shapiro B."/>
        </authorList>
    </citation>
    <scope>NUCLEOTIDE SEQUENCE [LARGE SCALE GENOMIC DNA]</scope>
    <source>
        <strain evidence="14">BTP2013</strain>
        <tissue evidence="14">Blood</tissue>
    </source>
</reference>
<accession>A0A1V4JAM1</accession>
<dbReference type="PROSITE" id="PS00477">
    <property type="entry name" value="ALPHA_2_MACROGLOBULIN"/>
    <property type="match status" value="2"/>
</dbReference>
<feature type="region of interest" description="Disordered" evidence="9">
    <location>
        <begin position="2461"/>
        <end position="2481"/>
    </location>
</feature>
<comment type="subcellular location">
    <subcellularLocation>
        <location evidence="1">Secreted</location>
    </subcellularLocation>
</comment>
<evidence type="ECO:0000256" key="5">
    <source>
        <dbReference type="ARBA" id="ARBA00022729"/>
    </source>
</evidence>
<dbReference type="Gene3D" id="2.60.40.1930">
    <property type="match status" value="4"/>
</dbReference>
<dbReference type="InterPro" id="IPR009048">
    <property type="entry name" value="A-macroglobulin_rcpt-bd"/>
</dbReference>
<dbReference type="Pfam" id="PF07677">
    <property type="entry name" value="A2M_recep"/>
    <property type="match status" value="2"/>
</dbReference>
<dbReference type="FunFam" id="1.50.10.20:FF:000001">
    <property type="entry name" value="CD109 isoform 1"/>
    <property type="match status" value="2"/>
</dbReference>
<evidence type="ECO:0000256" key="4">
    <source>
        <dbReference type="ARBA" id="ARBA00022690"/>
    </source>
</evidence>
<organism evidence="14 15">
    <name type="scientific">Patagioenas fasciata monilis</name>
    <dbReference type="NCBI Taxonomy" id="372326"/>
    <lineage>
        <taxon>Eukaryota</taxon>
        <taxon>Metazoa</taxon>
        <taxon>Chordata</taxon>
        <taxon>Craniata</taxon>
        <taxon>Vertebrata</taxon>
        <taxon>Euteleostomi</taxon>
        <taxon>Archelosauria</taxon>
        <taxon>Archosauria</taxon>
        <taxon>Dinosauria</taxon>
        <taxon>Saurischia</taxon>
        <taxon>Theropoda</taxon>
        <taxon>Coelurosauria</taxon>
        <taxon>Aves</taxon>
        <taxon>Neognathae</taxon>
        <taxon>Neoaves</taxon>
        <taxon>Columbimorphae</taxon>
        <taxon>Columbiformes</taxon>
        <taxon>Columbidae</taxon>
        <taxon>Patagioenas</taxon>
    </lineage>
</organism>
<keyword evidence="6" id="KW-0722">Serine protease inhibitor</keyword>
<feature type="chain" id="PRO_5010700368" evidence="10">
    <location>
        <begin position="21"/>
        <end position="2757"/>
    </location>
</feature>
<dbReference type="CDD" id="cd02897">
    <property type="entry name" value="A2M_2"/>
    <property type="match status" value="2"/>
</dbReference>
<evidence type="ECO:0000256" key="6">
    <source>
        <dbReference type="ARBA" id="ARBA00022900"/>
    </source>
</evidence>
<feature type="domain" description="Alpha-2-macroglobulin" evidence="12">
    <location>
        <begin position="684"/>
        <end position="774"/>
    </location>
</feature>
<dbReference type="InterPro" id="IPR011625">
    <property type="entry name" value="A2M_N_BRD"/>
</dbReference>
<dbReference type="Gene3D" id="2.60.120.1540">
    <property type="match status" value="2"/>
</dbReference>
<keyword evidence="3" id="KW-0964">Secreted</keyword>
<feature type="signal peptide" evidence="10">
    <location>
        <begin position="1"/>
        <end position="20"/>
    </location>
</feature>
<sequence length="2757" mass="311103">MWSRILLSILSLNWIATVSSELQYVLLVPTVVRSDSPQTACVQFHGLSEPLSLSIILEYGSIRTTLFEESVTRNDYFKCCEFKVPPAASDPLAFISFSAKGPTVNLAERRSVAIQNVDSTVFIQMDKPIYKPGQKVMFRVVALDSQFRPVQETYPRITIEDPEQNKIFQWLDVASKHGIVQLSFPLIPEPILGSYHIMVERKSGENKYQYFTVEEYVLPKFEVTTSVPQRISFFDEEIRVNVCASYTYGQPVQGNARINVCQQHFYYPLCERNQKEACEVVTGLLGKDGCFNTVISIKTFQLYRRYARMYASLNVESIVTENGTGIQMKGYDYVAVNEENDRVIFKNMDVYYKRGIPYYGEISVTKMDGEPIPNRTVLLELNEEYLANYTTDENGTATFSIDTSNFFDPNLKLRVRQAPDDCEDFFIWSNDNEPQALFFVRRFYSRTNSFVKIEPVKEQLSCHQQRRIKVHYVLNREGYRNARHTNFYYVVMTKGKIVLSGQKQINISGAPKGTFFITLTVTEKLAPSSRLLLYTVHPHGEIVADSSWIRSDVCFKNKVYYQLSVGDLYGYYYNGINLEDDKPEGCTPVKTTFFDGLYYEPVNVSRDGDVYRIFRDIGLKVFTNSVLRKPVLCNEDRSEIEDHPVYFDHRVTPFNVHGIAESKIVGGSAGTGGSNTVRKFFPETWIWDLVHTDSRGEVNVFYTIPDTITEWKASAFCVQDDAGFGITSPVSLTAFQPFFVDLTLPYSVIRGEKFNLIANVFNYLNKCIQISAILAKSSDYKAEIVSPEGNTARVCANERKTYIWAVSPNKIGDILGTALRNMENLLHMPYGCGEQNMALFTPNIYALDYLNKTGQLTEEIRLRATGYLSTGYQKQLSYKHRDGSYSSFGTRDREGSVWLTAFVYKSFAQARRYIYIDDNVQSQSLIWLASKQKSDGCFENAGSHFNNALKGGEEGEYSLTVYVVAALLEAGHSAAHPIIQSGMNCLETAFGNGVDNLYNQALFAYAYGLAGKQKRRQFFLEKLDKTATRDGSSIHWQRENKPPAEYFPVFYSRAPSAEIEMTSYVLLALLNRTKLTPEDLSYISRIVHWLVKQQNPYGGFSSSQDTVVALQALAQYGYLTFSKKSLNTVKINFMKSPSETFQVNDNNRFLLQQASLPTIPGNYSVEVKGTGCVYLQTTLRYNVHLPKKVAGFSLSVRTANASCTSNFPPKFDLVLSTSYTGNHNVSNMAIIDVKMLSGFVPIRSSLEKLQYRNSVVDRIDTKNNHIFFYLQNVSQKLISFSFSVEQSLPVSDIKPVPVHIYDYYETVRKLWLKFLLAILLLHVTAAKEPEPQYVLMVPAVLQSDSPGQICLQFLDLNETISVRVILEYGAVNTTIFEKTMTASSGLQCFNFTILPVSSVPLAFISFSAKGITVSLEERRSVMIWNMESIVFVQTDKPIYKPGQSVMFRVVALDFNFKPVQEMDPRGNRIFQWQNVTSEMNIIQIEFPLTEEPILGNYKIVVAKKSGDKTNHSFLVEEYVLPKFDVTVTAPESLTVLDSEFTVKVCGVYTYGQPVEGKVQLSVCRDFDSYGRCKKTPVCQSFTKDLETEGCLSQVFSSNTFELNRIGYLRNLDVKAIVTEKGTGVQLTATQSISITRIMSSIQFENMDRHYRRGIPYFGQIKLVGKDNSPISNEVVQLFVNNKNVDNFTTDNNGVAPFSIDTSEMFDPEINLRATYKTNEQCHSEGWVEPFYPDASLFIQRFYSWTSSFVRIEPYWKDLSCGQKRMITVHYILNTEGYKTINTINFFYVGMAKGKIVLTGEIKVNIQADQTGTFTIPLVVNEKMAPSLRLLVYTLHPARELVADSVRFPVEKCFKNKVQLQFSEKQMHSASKVSLVIQAAPNSFCAVSTVDQSVLLLKSETELSAETIYSLHPLQDFQGYIFNGLNLEDDPQDPCVSPDNIFHKGLYYTPVMSGLGPDVYHFLRDMGIKFLTNSKVRQPAVCTSETVRPPPYFLNAGFMASSHHVKSSAEVAREERKKRLVLETIRQFFPETWIWDILLINSTGKASISYTIPDTITEWKASAFCVEELVGFGISAPATLTAFQPFFVDLTLPYSIIRGEDFLLRANVFNYLDHCIGINVVLSDSLAYQAKLISPEDDGCVCAKQRKTHVWKIFSKEIGNIVFSITAETKDGGACGDKAPRNISIDYRDTQIRTLLVEPEGIRREKTQNSLICTTDDVIIQDVSLDLPTNVVEGSARASFSVVGDIMGTAMQNVHQLLQMPFGCGEQNMVLFAPNIYILDYLNKTGQLSEEVKSKAIGYLVSGYQKQLSYKHPDGSYSIFGTGDREGNTWLTAFVYKSFAQASHFIYIDNNVQAQTLMWLASKQKPDGCFRSVGTLFNNALKGGVDNELSLSAYITIAMLEAGHSSSYPVARNSFFCLETASKKNISDVYTQALMAYAFCLAGKAEKCESFLRVLQKSAKETDGSQHWEQEERSPSEKSPSFLDHASSAEVEITSYVLLALLYKPNRNQDDLTKASQIVQWIIRQQNPYGGFSSTQDTVIALQALAAYGEATYNSVTQNVVMITSKKPFEKVFIVNNVNRLLLQQSLLPEVPGKYSQTVNGSGCVLMQTALRYNIHLPKGAFGFSLSVRTSNASCPLDRPAKFDIVIISSYTGKRSSTNMVIIDVKMLSGFLPVKSSLDKLIDGRTVMQAESKKNHVLLYLKNIPQKKRKQIIFSVEQDFVVSHPKPAPLQIYDYYETEEYAVAQYTSPCKESVAEMD</sequence>
<dbReference type="SUPFAM" id="SSF49410">
    <property type="entry name" value="Alpha-macroglobulin receptor domain"/>
    <property type="match status" value="2"/>
</dbReference>
<gene>
    <name evidence="14" type="ORF">AV530_012326</name>
</gene>
<dbReference type="InterPro" id="IPR050473">
    <property type="entry name" value="A2M/Complement_sys"/>
</dbReference>
<name>A0A1V4JAM1_PATFA</name>
<keyword evidence="5 10" id="KW-0732">Signal</keyword>
<feature type="compositionally biased region" description="Basic and acidic residues" evidence="9">
    <location>
        <begin position="2461"/>
        <end position="2475"/>
    </location>
</feature>
<dbReference type="Pfam" id="PF07703">
    <property type="entry name" value="A2M_BRD"/>
    <property type="match status" value="2"/>
</dbReference>
<feature type="domain" description="Alpha-macroglobulin receptor-binding" evidence="13">
    <location>
        <begin position="1226"/>
        <end position="1314"/>
    </location>
</feature>
<evidence type="ECO:0000256" key="7">
    <source>
        <dbReference type="ARBA" id="ARBA00023157"/>
    </source>
</evidence>
<dbReference type="InterPro" id="IPR019742">
    <property type="entry name" value="MacrogloblnA2_CS"/>
</dbReference>
<dbReference type="Pfam" id="PF07678">
    <property type="entry name" value="TED_complement"/>
    <property type="match status" value="2"/>
</dbReference>
<dbReference type="InterPro" id="IPR014756">
    <property type="entry name" value="Ig_E-set"/>
</dbReference>